<evidence type="ECO:0000259" key="2">
    <source>
        <dbReference type="PROSITE" id="PS50835"/>
    </source>
</evidence>
<sequence length="173" mass="19760">MSYTKSLSFILLLTFVLNVHAGVEVRSDESYMDRVTRCLCGEDVLLRCMATSKPGVQYRTVIWYKVSEAPSHQLTGLVMKRLTHHNSSVQKYKGVERDLKLLGDSQSLILPNVTLEDAGRYRCFLSAPLGHQNQEGEVHLRVYDMSKEWITKSQKQALTRSIKENSSNEGHYH</sequence>
<dbReference type="SUPFAM" id="SSF48726">
    <property type="entry name" value="Immunoglobulin"/>
    <property type="match status" value="1"/>
</dbReference>
<dbReference type="InterPro" id="IPR003598">
    <property type="entry name" value="Ig_sub2"/>
</dbReference>
<evidence type="ECO:0000313" key="3">
    <source>
        <dbReference type="EMBL" id="KAK3552009.1"/>
    </source>
</evidence>
<evidence type="ECO:0000313" key="4">
    <source>
        <dbReference type="Proteomes" id="UP001274896"/>
    </source>
</evidence>
<reference evidence="3" key="1">
    <citation type="submission" date="2023-06" db="EMBL/GenBank/DDBJ databases">
        <title>Male Hemibagrus guttatus genome.</title>
        <authorList>
            <person name="Bian C."/>
        </authorList>
    </citation>
    <scope>NUCLEOTIDE SEQUENCE</scope>
    <source>
        <strain evidence="3">Male_cb2023</strain>
        <tissue evidence="3">Muscle</tissue>
    </source>
</reference>
<feature type="signal peptide" evidence="1">
    <location>
        <begin position="1"/>
        <end position="21"/>
    </location>
</feature>
<feature type="domain" description="Ig-like" evidence="2">
    <location>
        <begin position="41"/>
        <end position="139"/>
    </location>
</feature>
<dbReference type="InterPro" id="IPR013783">
    <property type="entry name" value="Ig-like_fold"/>
</dbReference>
<dbReference type="AlphaFoldDB" id="A0AAE0RFA3"/>
<dbReference type="PANTHER" id="PTHR15193:SF1">
    <property type="entry name" value="CD83 ANTIGEN"/>
    <property type="match status" value="1"/>
</dbReference>
<evidence type="ECO:0000256" key="1">
    <source>
        <dbReference type="SAM" id="SignalP"/>
    </source>
</evidence>
<keyword evidence="4" id="KW-1185">Reference proteome</keyword>
<dbReference type="InterPro" id="IPR013106">
    <property type="entry name" value="Ig_V-set"/>
</dbReference>
<keyword evidence="1" id="KW-0732">Signal</keyword>
<dbReference type="Proteomes" id="UP001274896">
    <property type="component" value="Unassembled WGS sequence"/>
</dbReference>
<dbReference type="EMBL" id="JAUCMX010000003">
    <property type="protein sequence ID" value="KAK3552009.1"/>
    <property type="molecule type" value="Genomic_DNA"/>
</dbReference>
<comment type="caution">
    <text evidence="3">The sequence shown here is derived from an EMBL/GenBank/DDBJ whole genome shotgun (WGS) entry which is preliminary data.</text>
</comment>
<name>A0AAE0RFA3_9TELE</name>
<dbReference type="Gene3D" id="2.60.40.10">
    <property type="entry name" value="Immunoglobulins"/>
    <property type="match status" value="1"/>
</dbReference>
<dbReference type="InterPro" id="IPR007110">
    <property type="entry name" value="Ig-like_dom"/>
</dbReference>
<dbReference type="PROSITE" id="PS50835">
    <property type="entry name" value="IG_LIKE"/>
    <property type="match status" value="1"/>
</dbReference>
<protein>
    <recommendedName>
        <fullName evidence="2">Ig-like domain-containing protein</fullName>
    </recommendedName>
</protein>
<accession>A0AAE0RFA3</accession>
<proteinExistence type="predicted"/>
<dbReference type="Pfam" id="PF07686">
    <property type="entry name" value="V-set"/>
    <property type="match status" value="1"/>
</dbReference>
<dbReference type="InterPro" id="IPR003599">
    <property type="entry name" value="Ig_sub"/>
</dbReference>
<dbReference type="SMART" id="SM00409">
    <property type="entry name" value="IG"/>
    <property type="match status" value="1"/>
</dbReference>
<organism evidence="3 4">
    <name type="scientific">Hemibagrus guttatus</name>
    <dbReference type="NCBI Taxonomy" id="175788"/>
    <lineage>
        <taxon>Eukaryota</taxon>
        <taxon>Metazoa</taxon>
        <taxon>Chordata</taxon>
        <taxon>Craniata</taxon>
        <taxon>Vertebrata</taxon>
        <taxon>Euteleostomi</taxon>
        <taxon>Actinopterygii</taxon>
        <taxon>Neopterygii</taxon>
        <taxon>Teleostei</taxon>
        <taxon>Ostariophysi</taxon>
        <taxon>Siluriformes</taxon>
        <taxon>Bagridae</taxon>
        <taxon>Hemibagrus</taxon>
    </lineage>
</organism>
<gene>
    <name evidence="3" type="ORF">QTP70_031605</name>
</gene>
<dbReference type="PANTHER" id="PTHR15193">
    <property type="entry name" value="CD83 ANTIGEN"/>
    <property type="match status" value="1"/>
</dbReference>
<dbReference type="InterPro" id="IPR036179">
    <property type="entry name" value="Ig-like_dom_sf"/>
</dbReference>
<feature type="chain" id="PRO_5041917050" description="Ig-like domain-containing protein" evidence="1">
    <location>
        <begin position="22"/>
        <end position="173"/>
    </location>
</feature>
<dbReference type="SMART" id="SM00408">
    <property type="entry name" value="IGc2"/>
    <property type="match status" value="1"/>
</dbReference>